<name>A0AAE0YBU6_9GAST</name>
<proteinExistence type="predicted"/>
<protein>
    <submittedName>
        <fullName evidence="1">Uncharacterized protein</fullName>
    </submittedName>
</protein>
<accession>A0AAE0YBU6</accession>
<comment type="caution">
    <text evidence="1">The sequence shown here is derived from an EMBL/GenBank/DDBJ whole genome shotgun (WGS) entry which is preliminary data.</text>
</comment>
<sequence>MTQLEGQCHQAWAAVSYSRWRMAEGSQHQVSLPVQLSRVSQQRNGLYRSCQILPTVEIAPNYDSLVGTKICL</sequence>
<dbReference type="AlphaFoldDB" id="A0AAE0YBU6"/>
<evidence type="ECO:0000313" key="2">
    <source>
        <dbReference type="Proteomes" id="UP001283361"/>
    </source>
</evidence>
<evidence type="ECO:0000313" key="1">
    <source>
        <dbReference type="EMBL" id="KAK3739275.1"/>
    </source>
</evidence>
<gene>
    <name evidence="1" type="ORF">RRG08_050480</name>
</gene>
<reference evidence="1" key="1">
    <citation type="journal article" date="2023" name="G3 (Bethesda)">
        <title>A reference genome for the long-term kleptoplast-retaining sea slug Elysia crispata morphotype clarki.</title>
        <authorList>
            <person name="Eastman K.E."/>
            <person name="Pendleton A.L."/>
            <person name="Shaikh M.A."/>
            <person name="Suttiyut T."/>
            <person name="Ogas R."/>
            <person name="Tomko P."/>
            <person name="Gavelis G."/>
            <person name="Widhalm J.R."/>
            <person name="Wisecaver J.H."/>
        </authorList>
    </citation>
    <scope>NUCLEOTIDE SEQUENCE</scope>
    <source>
        <strain evidence="1">ECLA1</strain>
    </source>
</reference>
<dbReference type="EMBL" id="JAWDGP010006541">
    <property type="protein sequence ID" value="KAK3739275.1"/>
    <property type="molecule type" value="Genomic_DNA"/>
</dbReference>
<organism evidence="1 2">
    <name type="scientific">Elysia crispata</name>
    <name type="common">lettuce slug</name>
    <dbReference type="NCBI Taxonomy" id="231223"/>
    <lineage>
        <taxon>Eukaryota</taxon>
        <taxon>Metazoa</taxon>
        <taxon>Spiralia</taxon>
        <taxon>Lophotrochozoa</taxon>
        <taxon>Mollusca</taxon>
        <taxon>Gastropoda</taxon>
        <taxon>Heterobranchia</taxon>
        <taxon>Euthyneura</taxon>
        <taxon>Panpulmonata</taxon>
        <taxon>Sacoglossa</taxon>
        <taxon>Placobranchoidea</taxon>
        <taxon>Plakobranchidae</taxon>
        <taxon>Elysia</taxon>
    </lineage>
</organism>
<dbReference type="Proteomes" id="UP001283361">
    <property type="component" value="Unassembled WGS sequence"/>
</dbReference>
<keyword evidence="2" id="KW-1185">Reference proteome</keyword>